<sequence length="52" mass="5848">MTLAQSPVASDQWQNHSGSADDLFHKSIYLTEESEIADVSRLWQNVTQGNEI</sequence>
<proteinExistence type="predicted"/>
<protein>
    <submittedName>
        <fullName evidence="1">Uncharacterized protein</fullName>
    </submittedName>
</protein>
<organism evidence="1 2">
    <name type="scientific">Dreissena polymorpha</name>
    <name type="common">Zebra mussel</name>
    <name type="synonym">Mytilus polymorpha</name>
    <dbReference type="NCBI Taxonomy" id="45954"/>
    <lineage>
        <taxon>Eukaryota</taxon>
        <taxon>Metazoa</taxon>
        <taxon>Spiralia</taxon>
        <taxon>Lophotrochozoa</taxon>
        <taxon>Mollusca</taxon>
        <taxon>Bivalvia</taxon>
        <taxon>Autobranchia</taxon>
        <taxon>Heteroconchia</taxon>
        <taxon>Euheterodonta</taxon>
        <taxon>Imparidentia</taxon>
        <taxon>Neoheterodontei</taxon>
        <taxon>Myida</taxon>
        <taxon>Dreissenoidea</taxon>
        <taxon>Dreissenidae</taxon>
        <taxon>Dreissena</taxon>
    </lineage>
</organism>
<comment type="caution">
    <text evidence="1">The sequence shown here is derived from an EMBL/GenBank/DDBJ whole genome shotgun (WGS) entry which is preliminary data.</text>
</comment>
<gene>
    <name evidence="1" type="ORF">DPMN_162237</name>
</gene>
<evidence type="ECO:0000313" key="2">
    <source>
        <dbReference type="Proteomes" id="UP000828390"/>
    </source>
</evidence>
<reference evidence="1" key="1">
    <citation type="journal article" date="2019" name="bioRxiv">
        <title>The Genome of the Zebra Mussel, Dreissena polymorpha: A Resource for Invasive Species Research.</title>
        <authorList>
            <person name="McCartney M.A."/>
            <person name="Auch B."/>
            <person name="Kono T."/>
            <person name="Mallez S."/>
            <person name="Zhang Y."/>
            <person name="Obille A."/>
            <person name="Becker A."/>
            <person name="Abrahante J.E."/>
            <person name="Garbe J."/>
            <person name="Badalamenti J.P."/>
            <person name="Herman A."/>
            <person name="Mangelson H."/>
            <person name="Liachko I."/>
            <person name="Sullivan S."/>
            <person name="Sone E.D."/>
            <person name="Koren S."/>
            <person name="Silverstein K.A.T."/>
            <person name="Beckman K.B."/>
            <person name="Gohl D.M."/>
        </authorList>
    </citation>
    <scope>NUCLEOTIDE SEQUENCE</scope>
    <source>
        <strain evidence="1">Duluth1</strain>
        <tissue evidence="1">Whole animal</tissue>
    </source>
</reference>
<dbReference type="AlphaFoldDB" id="A0A9D4ER90"/>
<accession>A0A9D4ER90</accession>
<name>A0A9D4ER90_DREPO</name>
<evidence type="ECO:0000313" key="1">
    <source>
        <dbReference type="EMBL" id="KAH3784283.1"/>
    </source>
</evidence>
<keyword evidence="2" id="KW-1185">Reference proteome</keyword>
<reference evidence="1" key="2">
    <citation type="submission" date="2020-11" db="EMBL/GenBank/DDBJ databases">
        <authorList>
            <person name="McCartney M.A."/>
            <person name="Auch B."/>
            <person name="Kono T."/>
            <person name="Mallez S."/>
            <person name="Becker A."/>
            <person name="Gohl D.M."/>
            <person name="Silverstein K.A.T."/>
            <person name="Koren S."/>
            <person name="Bechman K.B."/>
            <person name="Herman A."/>
            <person name="Abrahante J.E."/>
            <person name="Garbe J."/>
        </authorList>
    </citation>
    <scope>NUCLEOTIDE SEQUENCE</scope>
    <source>
        <strain evidence="1">Duluth1</strain>
        <tissue evidence="1">Whole animal</tissue>
    </source>
</reference>
<dbReference type="EMBL" id="JAIWYP010000008">
    <property type="protein sequence ID" value="KAH3784283.1"/>
    <property type="molecule type" value="Genomic_DNA"/>
</dbReference>
<dbReference type="Proteomes" id="UP000828390">
    <property type="component" value="Unassembled WGS sequence"/>
</dbReference>